<evidence type="ECO:0000256" key="1">
    <source>
        <dbReference type="ARBA" id="ARBA00022679"/>
    </source>
</evidence>
<dbReference type="RefSeq" id="WP_338605979.1">
    <property type="nucleotide sequence ID" value="NZ_AP028679.1"/>
</dbReference>
<evidence type="ECO:0000259" key="2">
    <source>
        <dbReference type="Pfam" id="PF00793"/>
    </source>
</evidence>
<evidence type="ECO:0000313" key="3">
    <source>
        <dbReference type="EMBL" id="BEQ14264.1"/>
    </source>
</evidence>
<dbReference type="Gene3D" id="3.20.20.70">
    <property type="entry name" value="Aldolase class I"/>
    <property type="match status" value="1"/>
</dbReference>
<dbReference type="Gene3D" id="3.30.70.1140">
    <property type="entry name" value="Phospho-2-dehydro-3-deoxyheptonate aldolase, domain 1"/>
    <property type="match status" value="1"/>
</dbReference>
<name>A0AAU9EG94_9BACT</name>
<dbReference type="GO" id="GO:0016832">
    <property type="term" value="F:aldehyde-lyase activity"/>
    <property type="evidence" value="ECO:0007669"/>
    <property type="project" value="InterPro"/>
</dbReference>
<evidence type="ECO:0000313" key="4">
    <source>
        <dbReference type="Proteomes" id="UP001366166"/>
    </source>
</evidence>
<dbReference type="SUPFAM" id="SSF51569">
    <property type="entry name" value="Aldolase"/>
    <property type="match status" value="1"/>
</dbReference>
<dbReference type="Proteomes" id="UP001366166">
    <property type="component" value="Chromosome"/>
</dbReference>
<dbReference type="NCBIfam" id="TIGR01361">
    <property type="entry name" value="DAHP_synth_Bsub"/>
    <property type="match status" value="1"/>
</dbReference>
<gene>
    <name evidence="3" type="primary">aroF2</name>
    <name evidence="3" type="ORF">FAK_13300</name>
</gene>
<feature type="domain" description="DAHP synthetase I/KDSA" evidence="2">
    <location>
        <begin position="92"/>
        <end position="329"/>
    </location>
</feature>
<dbReference type="GO" id="GO:0009073">
    <property type="term" value="P:aromatic amino acid family biosynthetic process"/>
    <property type="evidence" value="ECO:0007669"/>
    <property type="project" value="InterPro"/>
</dbReference>
<reference evidence="4" key="1">
    <citation type="journal article" date="2023" name="Arch. Microbiol.">
        <title>Desulfoferula mesophilus gen. nov. sp. nov., a mesophilic sulfate-reducing bacterium isolated from a brackish lake sediment.</title>
        <authorList>
            <person name="Watanabe T."/>
            <person name="Yabe T."/>
            <person name="Tsuji J.M."/>
            <person name="Fukui M."/>
        </authorList>
    </citation>
    <scope>NUCLEOTIDE SEQUENCE [LARGE SCALE GENOMIC DNA]</scope>
    <source>
        <strain evidence="4">12FAK</strain>
    </source>
</reference>
<dbReference type="InterPro" id="IPR013785">
    <property type="entry name" value="Aldolase_TIM"/>
</dbReference>
<dbReference type="EMBL" id="AP028679">
    <property type="protein sequence ID" value="BEQ14264.1"/>
    <property type="molecule type" value="Genomic_DNA"/>
</dbReference>
<organism evidence="3 4">
    <name type="scientific">Desulfoferula mesophila</name>
    <dbReference type="NCBI Taxonomy" id="3058419"/>
    <lineage>
        <taxon>Bacteria</taxon>
        <taxon>Pseudomonadati</taxon>
        <taxon>Thermodesulfobacteriota</taxon>
        <taxon>Desulfarculia</taxon>
        <taxon>Desulfarculales</taxon>
        <taxon>Desulfarculaceae</taxon>
        <taxon>Desulfoferula</taxon>
    </lineage>
</organism>
<dbReference type="Pfam" id="PF00793">
    <property type="entry name" value="DAHP_synth_1"/>
    <property type="match status" value="1"/>
</dbReference>
<dbReference type="PANTHER" id="PTHR43018:SF3">
    <property type="entry name" value="CARBOXYSOME FORMATION PROTEIN"/>
    <property type="match status" value="1"/>
</dbReference>
<protein>
    <submittedName>
        <fullName evidence="3">3-deoxy-7-phosphoheptulonate synthase</fullName>
    </submittedName>
</protein>
<dbReference type="InterPro" id="IPR006218">
    <property type="entry name" value="DAHP1/KDSA"/>
</dbReference>
<dbReference type="NCBIfam" id="NF009239">
    <property type="entry name" value="PRK12595.1"/>
    <property type="match status" value="1"/>
</dbReference>
<dbReference type="PANTHER" id="PTHR43018">
    <property type="entry name" value="PHOSPHO-2-DEHYDRO-3-DEOXYHEPTONATE ALDOLASE"/>
    <property type="match status" value="1"/>
</dbReference>
<dbReference type="GO" id="GO:0016740">
    <property type="term" value="F:transferase activity"/>
    <property type="evidence" value="ECO:0007669"/>
    <property type="project" value="UniProtKB-KW"/>
</dbReference>
<keyword evidence="4" id="KW-1185">Reference proteome</keyword>
<dbReference type="InterPro" id="IPR006268">
    <property type="entry name" value="DAHP_syn_2"/>
</dbReference>
<proteinExistence type="predicted"/>
<dbReference type="InterPro" id="IPR052899">
    <property type="entry name" value="Class-I_DAHP_synthase"/>
</dbReference>
<keyword evidence="1" id="KW-0808">Transferase</keyword>
<dbReference type="KEGG" id="dmp:FAK_13300"/>
<dbReference type="AlphaFoldDB" id="A0AAU9EG94"/>
<sequence>MVITMQPGCPKGDVAKVISVLRREGLEPRIIAPDPRVVLGVVEEISPAQAEQLSQEVAGMSGVEEITNFEKSWKLVSKSFKPETTTVQLGDMLVGGPEVMVAAGPCAVESRENFLETAALLHRAGAGALRGGAFKPRTSPYSFRGLGEEGLKIMAEAREVTGLPIVTEVLNASDVELVARYADVLQIGTRNMQNFALLEAVGETDRPVLLKRGMMASIKELLLSAEYIVARGNWQVMLCERGIRTFETETRNTLDLSAVPLLKQYTHLPVVVDPSHAAGKRELVPALALAAVAAGADGILVEVHPEPEKAFSDGRQSLRPEQFAAMMADLRRVAGAVGRQVREMAA</sequence>
<dbReference type="NCBIfam" id="NF006421">
    <property type="entry name" value="PRK08673.1"/>
    <property type="match status" value="1"/>
</dbReference>
<accession>A0AAU9EG94</accession>